<dbReference type="RefSeq" id="WP_289455904.1">
    <property type="nucleotide sequence ID" value="NZ_JAUCGQ010000002.1"/>
</dbReference>
<protein>
    <recommendedName>
        <fullName evidence="4">IraD/Gp25-like domain-containing protein</fullName>
    </recommendedName>
</protein>
<reference evidence="2 3" key="1">
    <citation type="submission" date="2023-06" db="EMBL/GenBank/DDBJ databases">
        <title>Cellulomonas sp. MW4 Whole genome sequence.</title>
        <authorList>
            <person name="Park S."/>
        </authorList>
    </citation>
    <scope>NUCLEOTIDE SEQUENCE [LARGE SCALE GENOMIC DNA]</scope>
    <source>
        <strain evidence="2 3">MW4</strain>
    </source>
</reference>
<feature type="compositionally biased region" description="Low complexity" evidence="1">
    <location>
        <begin position="180"/>
        <end position="192"/>
    </location>
</feature>
<evidence type="ECO:0000256" key="1">
    <source>
        <dbReference type="SAM" id="MobiDB-lite"/>
    </source>
</evidence>
<dbReference type="EMBL" id="JAUCGQ010000002">
    <property type="protein sequence ID" value="MDM7855873.1"/>
    <property type="molecule type" value="Genomic_DNA"/>
</dbReference>
<evidence type="ECO:0000313" key="2">
    <source>
        <dbReference type="EMBL" id="MDM7855873.1"/>
    </source>
</evidence>
<dbReference type="SUPFAM" id="SSF160719">
    <property type="entry name" value="gpW/gp25-like"/>
    <property type="match status" value="1"/>
</dbReference>
<organism evidence="2 3">
    <name type="scientific">Cellulomonas alba</name>
    <dbReference type="NCBI Taxonomy" id="3053467"/>
    <lineage>
        <taxon>Bacteria</taxon>
        <taxon>Bacillati</taxon>
        <taxon>Actinomycetota</taxon>
        <taxon>Actinomycetes</taxon>
        <taxon>Micrococcales</taxon>
        <taxon>Cellulomonadaceae</taxon>
        <taxon>Cellulomonas</taxon>
    </lineage>
</organism>
<gene>
    <name evidence="2" type="ORF">QRT04_13110</name>
</gene>
<keyword evidence="3" id="KW-1185">Reference proteome</keyword>
<name>A0ABT7SI71_9CELL</name>
<evidence type="ECO:0000313" key="3">
    <source>
        <dbReference type="Proteomes" id="UP001529338"/>
    </source>
</evidence>
<accession>A0ABT7SI71</accession>
<feature type="region of interest" description="Disordered" evidence="1">
    <location>
        <begin position="162"/>
        <end position="198"/>
    </location>
</feature>
<comment type="caution">
    <text evidence="2">The sequence shown here is derived from an EMBL/GenBank/DDBJ whole genome shotgun (WGS) entry which is preliminary data.</text>
</comment>
<dbReference type="Proteomes" id="UP001529338">
    <property type="component" value="Unassembled WGS sequence"/>
</dbReference>
<evidence type="ECO:0008006" key="4">
    <source>
        <dbReference type="Google" id="ProtNLM"/>
    </source>
</evidence>
<proteinExistence type="predicted"/>
<sequence length="198" mass="20022">MTPDVTPDLAIRRRRLLGVGVRADLVSSADVARDVTLVPTAGGVDLATVEGVDNLCQCLAVGLTTLRGSDVFNQRFGFLGLTPLTQQTSPVLAREGVRSAVAEFLASDPRVRRIVELQVDDPLAAPTGASRRVLDVHVAFEAVSGDAAVLGTGGLASGGDWGAVPLDPAGDVQLTGGAATSTTDPSGPSEPSGTGGAP</sequence>